<evidence type="ECO:0000256" key="1">
    <source>
        <dbReference type="SAM" id="Phobius"/>
    </source>
</evidence>
<dbReference type="PANTHER" id="PTHR22897:SF8">
    <property type="entry name" value="SULFHYDRYL OXIDASE"/>
    <property type="match status" value="1"/>
</dbReference>
<protein>
    <recommendedName>
        <fullName evidence="2">Thioredoxin domain-containing protein</fullName>
    </recommendedName>
</protein>
<dbReference type="InterPro" id="IPR036774">
    <property type="entry name" value="ERV/ALR_sulphydryl_oxid_sf"/>
</dbReference>
<keyword evidence="1" id="KW-0472">Membrane</keyword>
<evidence type="ECO:0000259" key="2">
    <source>
        <dbReference type="PROSITE" id="PS51352"/>
    </source>
</evidence>
<dbReference type="EMBL" id="PNBA02000010">
    <property type="protein sequence ID" value="KAG6410383.1"/>
    <property type="molecule type" value="Genomic_DNA"/>
</dbReference>
<name>A0A8X8ZMS8_SALSN</name>
<dbReference type="SUPFAM" id="SSF69000">
    <property type="entry name" value="FAD-dependent thiol oxidase"/>
    <property type="match status" value="1"/>
</dbReference>
<keyword evidence="1" id="KW-0812">Transmembrane</keyword>
<dbReference type="Gene3D" id="1.20.120.310">
    <property type="entry name" value="ERV/ALR sulfhydryl oxidase domain"/>
    <property type="match status" value="1"/>
</dbReference>
<proteinExistence type="predicted"/>
<dbReference type="InterPro" id="IPR017937">
    <property type="entry name" value="Thioredoxin_CS"/>
</dbReference>
<dbReference type="InterPro" id="IPR013766">
    <property type="entry name" value="Thioredoxin_domain"/>
</dbReference>
<dbReference type="Gene3D" id="3.40.30.10">
    <property type="entry name" value="Glutaredoxin"/>
    <property type="match status" value="1"/>
</dbReference>
<feature type="transmembrane region" description="Helical" evidence="1">
    <location>
        <begin position="485"/>
        <end position="509"/>
    </location>
</feature>
<dbReference type="FunFam" id="3.40.30.10:FF:000244">
    <property type="entry name" value="Sulfhydryl oxidase"/>
    <property type="match status" value="1"/>
</dbReference>
<dbReference type="SUPFAM" id="SSF52833">
    <property type="entry name" value="Thioredoxin-like"/>
    <property type="match status" value="1"/>
</dbReference>
<organism evidence="3">
    <name type="scientific">Salvia splendens</name>
    <name type="common">Scarlet sage</name>
    <dbReference type="NCBI Taxonomy" id="180675"/>
    <lineage>
        <taxon>Eukaryota</taxon>
        <taxon>Viridiplantae</taxon>
        <taxon>Streptophyta</taxon>
        <taxon>Embryophyta</taxon>
        <taxon>Tracheophyta</taxon>
        <taxon>Spermatophyta</taxon>
        <taxon>Magnoliopsida</taxon>
        <taxon>eudicotyledons</taxon>
        <taxon>Gunneridae</taxon>
        <taxon>Pentapetalae</taxon>
        <taxon>asterids</taxon>
        <taxon>lamiids</taxon>
        <taxon>Lamiales</taxon>
        <taxon>Lamiaceae</taxon>
        <taxon>Nepetoideae</taxon>
        <taxon>Mentheae</taxon>
        <taxon>Salviinae</taxon>
        <taxon>Salvia</taxon>
        <taxon>Salvia subgen. Calosphace</taxon>
        <taxon>core Calosphace</taxon>
    </lineage>
</organism>
<sequence>MRDFVSIYVSVNSMSSVAIITLLIQTLCLYTGASSLATEILVLAPFAVGSRSLLRSIDGDQSEKPDYAVELNATNFDSVLSENPATHVIVEFFAHWCPACRNYKPQYEKVAKIFNGADATHPGIILMTRVDCAQKINTNLCDKYSVGHYPTLLWGPPSKFVHGSFDPKQGKGEILSIEDGRTAERLLNWINQQLNSSYLLDDQKYENDQLQKNSSDIGQIARAIYDIEEATSTAFDIILDHKMIKSETRLSLVKFFQLLVVHHPSRRCRKGTAEILVDFDNISVNKKESESGIEKGEPRHYDICGKDVPRGYWMFCRGSKNETRGFSCGLWVLLHSLSVRVDDGESEFAFSAICDLFIISSSVRSVGNIFTACVQGNQSNALTLHTHNKVNERLMKEEASLGTGDPEFPKTMWPPRQLCSSCYVSKSRKDSNKIEWDHDEVYNFLKGYYGKALVTLYKEKELRVEKRSVGLLAEDLTGSTSVNALVVPLGAALAIAVASCVFGALACYWRQHQKSRKPKRSLK</sequence>
<reference evidence="3" key="2">
    <citation type="submission" date="2020-08" db="EMBL/GenBank/DDBJ databases">
        <title>Plant Genome Project.</title>
        <authorList>
            <person name="Zhang R.-G."/>
        </authorList>
    </citation>
    <scope>NUCLEOTIDE SEQUENCE</scope>
    <source>
        <strain evidence="3">Huo1</strain>
        <tissue evidence="3">Leaf</tissue>
    </source>
</reference>
<dbReference type="GO" id="GO:0005615">
    <property type="term" value="C:extracellular space"/>
    <property type="evidence" value="ECO:0007669"/>
    <property type="project" value="TreeGrafter"/>
</dbReference>
<dbReference type="PANTHER" id="PTHR22897">
    <property type="entry name" value="QUIESCIN Q6-RELATED SULFHYDRYL OXIDASE"/>
    <property type="match status" value="1"/>
</dbReference>
<dbReference type="PROSITE" id="PS00194">
    <property type="entry name" value="THIOREDOXIN_1"/>
    <property type="match status" value="1"/>
</dbReference>
<comment type="caution">
    <text evidence="3">The sequence shown here is derived from an EMBL/GenBank/DDBJ whole genome shotgun (WGS) entry which is preliminary data.</text>
</comment>
<gene>
    <name evidence="3" type="ORF">SASPL_128441</name>
</gene>
<dbReference type="AlphaFoldDB" id="A0A8X8ZMS8"/>
<dbReference type="GO" id="GO:0016971">
    <property type="term" value="F:flavin-dependent sulfhydryl oxidase activity"/>
    <property type="evidence" value="ECO:0007669"/>
    <property type="project" value="InterPro"/>
</dbReference>
<accession>A0A8X8ZMS8</accession>
<dbReference type="InterPro" id="IPR036249">
    <property type="entry name" value="Thioredoxin-like_sf"/>
</dbReference>
<dbReference type="InterPro" id="IPR039798">
    <property type="entry name" value="Sulfhydryl_oxidase"/>
</dbReference>
<keyword evidence="1" id="KW-1133">Transmembrane helix</keyword>
<feature type="domain" description="Thioredoxin" evidence="2">
    <location>
        <begin position="42"/>
        <end position="195"/>
    </location>
</feature>
<dbReference type="GO" id="GO:0000139">
    <property type="term" value="C:Golgi membrane"/>
    <property type="evidence" value="ECO:0007669"/>
    <property type="project" value="TreeGrafter"/>
</dbReference>
<reference evidence="3" key="1">
    <citation type="submission" date="2018-01" db="EMBL/GenBank/DDBJ databases">
        <authorList>
            <person name="Mao J.F."/>
        </authorList>
    </citation>
    <scope>NUCLEOTIDE SEQUENCE</scope>
    <source>
        <strain evidence="3">Huo1</strain>
        <tissue evidence="3">Leaf</tissue>
    </source>
</reference>
<evidence type="ECO:0000313" key="3">
    <source>
        <dbReference type="EMBL" id="KAG6410383.1"/>
    </source>
</evidence>
<evidence type="ECO:0000313" key="4">
    <source>
        <dbReference type="Proteomes" id="UP000298416"/>
    </source>
</evidence>
<dbReference type="GO" id="GO:0006457">
    <property type="term" value="P:protein folding"/>
    <property type="evidence" value="ECO:0007669"/>
    <property type="project" value="TreeGrafter"/>
</dbReference>
<dbReference type="PROSITE" id="PS51352">
    <property type="entry name" value="THIOREDOXIN_2"/>
    <property type="match status" value="1"/>
</dbReference>
<dbReference type="Proteomes" id="UP000298416">
    <property type="component" value="Unassembled WGS sequence"/>
</dbReference>
<dbReference type="Pfam" id="PF00085">
    <property type="entry name" value="Thioredoxin"/>
    <property type="match status" value="1"/>
</dbReference>
<dbReference type="GO" id="GO:0003756">
    <property type="term" value="F:protein disulfide isomerase activity"/>
    <property type="evidence" value="ECO:0007669"/>
    <property type="project" value="TreeGrafter"/>
</dbReference>
<keyword evidence="4" id="KW-1185">Reference proteome</keyword>